<comment type="caution">
    <text evidence="2">The sequence shown here is derived from an EMBL/GenBank/DDBJ whole genome shotgun (WGS) entry which is preliminary data.</text>
</comment>
<dbReference type="InterPro" id="IPR016181">
    <property type="entry name" value="Acyl_CoA_acyltransferase"/>
</dbReference>
<accession>A0A133KFF7</accession>
<dbReference type="Proteomes" id="UP000070383">
    <property type="component" value="Unassembled WGS sequence"/>
</dbReference>
<dbReference type="PATRIC" id="fig|33036.3.peg.817"/>
<feature type="domain" description="N-acetyltransferase" evidence="1">
    <location>
        <begin position="15"/>
        <end position="162"/>
    </location>
</feature>
<proteinExistence type="predicted"/>
<gene>
    <name evidence="2" type="ORF">HMPREF3200_00824</name>
</gene>
<dbReference type="SUPFAM" id="SSF55729">
    <property type="entry name" value="Acyl-CoA N-acyltransferases (Nat)"/>
    <property type="match status" value="1"/>
</dbReference>
<organism evidence="2 3">
    <name type="scientific">Anaerococcus tetradius</name>
    <dbReference type="NCBI Taxonomy" id="33036"/>
    <lineage>
        <taxon>Bacteria</taxon>
        <taxon>Bacillati</taxon>
        <taxon>Bacillota</taxon>
        <taxon>Tissierellia</taxon>
        <taxon>Tissierellales</taxon>
        <taxon>Peptoniphilaceae</taxon>
        <taxon>Anaerococcus</taxon>
    </lineage>
</organism>
<dbReference type="Gene3D" id="3.40.630.30">
    <property type="match status" value="1"/>
</dbReference>
<dbReference type="PANTHER" id="PTHR43415:SF3">
    <property type="entry name" value="GNAT-FAMILY ACETYLTRANSFERASE"/>
    <property type="match status" value="1"/>
</dbReference>
<reference evidence="3" key="1">
    <citation type="submission" date="2016-01" db="EMBL/GenBank/DDBJ databases">
        <authorList>
            <person name="Mitreva M."/>
            <person name="Pepin K.H."/>
            <person name="Mihindukulasuriya K.A."/>
            <person name="Fulton R."/>
            <person name="Fronick C."/>
            <person name="O'Laughlin M."/>
            <person name="Miner T."/>
            <person name="Herter B."/>
            <person name="Rosa B.A."/>
            <person name="Cordes M."/>
            <person name="Tomlinson C."/>
            <person name="Wollam A."/>
            <person name="Palsikar V.B."/>
            <person name="Mardis E.R."/>
            <person name="Wilson R.K."/>
        </authorList>
    </citation>
    <scope>NUCLEOTIDE SEQUENCE [LARGE SCALE GENOMIC DNA]</scope>
    <source>
        <strain evidence="3">MJR8151</strain>
    </source>
</reference>
<dbReference type="PROSITE" id="PS51186">
    <property type="entry name" value="GNAT"/>
    <property type="match status" value="1"/>
</dbReference>
<protein>
    <submittedName>
        <fullName evidence="2">Acetyltransferase, GNAT family</fullName>
    </submittedName>
</protein>
<dbReference type="GO" id="GO:0016747">
    <property type="term" value="F:acyltransferase activity, transferring groups other than amino-acyl groups"/>
    <property type="evidence" value="ECO:0007669"/>
    <property type="project" value="InterPro"/>
</dbReference>
<name>A0A133KFF7_9FIRM</name>
<evidence type="ECO:0000313" key="2">
    <source>
        <dbReference type="EMBL" id="KWZ78289.1"/>
    </source>
</evidence>
<keyword evidence="3" id="KW-1185">Reference proteome</keyword>
<dbReference type="PANTHER" id="PTHR43415">
    <property type="entry name" value="SPERMIDINE N(1)-ACETYLTRANSFERASE"/>
    <property type="match status" value="1"/>
</dbReference>
<dbReference type="Pfam" id="PF13302">
    <property type="entry name" value="Acetyltransf_3"/>
    <property type="match status" value="1"/>
</dbReference>
<evidence type="ECO:0000313" key="3">
    <source>
        <dbReference type="Proteomes" id="UP000070383"/>
    </source>
</evidence>
<dbReference type="InterPro" id="IPR000182">
    <property type="entry name" value="GNAT_dom"/>
</dbReference>
<keyword evidence="2" id="KW-0808">Transferase</keyword>
<sequence length="184" mass="21689">MPRIYLQKMNMATAKLVREWTDFNDPRLIGYNYAKLSDFEIKLWYGSITTPRRKYFAVKKLDDDRFIGFIGLKQINPITRRAKLGIVFDSAYVSMGYGTEAIKLLLDKAFSDYKLREVSLEVNLFNERAYRAYRKCGFKQVDSSTEVFENQNIDMDERYFVDKSGLIYSKILTMMITKDDYYGL</sequence>
<dbReference type="RefSeq" id="WP_004836423.1">
    <property type="nucleotide sequence ID" value="NZ_CAMPNK010000025.1"/>
</dbReference>
<dbReference type="STRING" id="33036.HMPREF3200_00824"/>
<dbReference type="AlphaFoldDB" id="A0A133KFF7"/>
<dbReference type="OrthoDB" id="9795206at2"/>
<dbReference type="EMBL" id="LRPM01000029">
    <property type="protein sequence ID" value="KWZ78289.1"/>
    <property type="molecule type" value="Genomic_DNA"/>
</dbReference>
<evidence type="ECO:0000259" key="1">
    <source>
        <dbReference type="PROSITE" id="PS51186"/>
    </source>
</evidence>